<proteinExistence type="predicted"/>
<name>A0A0N4WU24_HAEPC</name>
<sequence length="63" mass="7161">MATISGYNQSTIRRGLEHLGKQSVVDGSHMNFPLMTFEEGGHLHFSPHFPDEAPLSQLDDHWR</sequence>
<reference evidence="1" key="1">
    <citation type="submission" date="2017-02" db="UniProtKB">
        <authorList>
            <consortium name="WormBaseParasite"/>
        </authorList>
    </citation>
    <scope>IDENTIFICATION</scope>
</reference>
<evidence type="ECO:0000313" key="1">
    <source>
        <dbReference type="WBParaSite" id="HPLM_0001512401-mRNA-1"/>
    </source>
</evidence>
<accession>A0A0N4WU24</accession>
<organism evidence="1">
    <name type="scientific">Haemonchus placei</name>
    <name type="common">Barber's pole worm</name>
    <dbReference type="NCBI Taxonomy" id="6290"/>
    <lineage>
        <taxon>Eukaryota</taxon>
        <taxon>Metazoa</taxon>
        <taxon>Ecdysozoa</taxon>
        <taxon>Nematoda</taxon>
        <taxon>Chromadorea</taxon>
        <taxon>Rhabditida</taxon>
        <taxon>Rhabditina</taxon>
        <taxon>Rhabditomorpha</taxon>
        <taxon>Strongyloidea</taxon>
        <taxon>Trichostrongylidae</taxon>
        <taxon>Haemonchus</taxon>
    </lineage>
</organism>
<protein>
    <submittedName>
        <fullName evidence="1">HTH_8 domain-containing protein</fullName>
    </submittedName>
</protein>
<dbReference type="WBParaSite" id="HPLM_0001512401-mRNA-1">
    <property type="protein sequence ID" value="HPLM_0001512401-mRNA-1"/>
    <property type="gene ID" value="HPLM_0001512401"/>
</dbReference>
<dbReference type="AlphaFoldDB" id="A0A0N4WU24"/>